<keyword evidence="12 21" id="KW-0949">S-adenosyl-L-methionine</keyword>
<dbReference type="InterPro" id="IPR050554">
    <property type="entry name" value="Met_Synthase/Corrinoid"/>
</dbReference>
<evidence type="ECO:0000259" key="26">
    <source>
        <dbReference type="PROSITE" id="PS50972"/>
    </source>
</evidence>
<evidence type="ECO:0000313" key="30">
    <source>
        <dbReference type="EMBL" id="MBB3151654.1"/>
    </source>
</evidence>
<evidence type="ECO:0000256" key="12">
    <source>
        <dbReference type="ARBA" id="ARBA00022691"/>
    </source>
</evidence>
<dbReference type="InterPro" id="IPR003759">
    <property type="entry name" value="Cbl-bd_cap"/>
</dbReference>
<dbReference type="InterPro" id="IPR004223">
    <property type="entry name" value="VitB12-dep_Met_synth_activ_dom"/>
</dbReference>
<feature type="binding site" evidence="22 24">
    <location>
        <position position="290"/>
    </location>
    <ligand>
        <name>Zn(2+)</name>
        <dbReference type="ChEBI" id="CHEBI:29105"/>
    </ligand>
</feature>
<evidence type="ECO:0000256" key="14">
    <source>
        <dbReference type="ARBA" id="ARBA00022737"/>
    </source>
</evidence>
<dbReference type="SUPFAM" id="SSF51717">
    <property type="entry name" value="Dihydropteroate synthetase-like"/>
    <property type="match status" value="1"/>
</dbReference>
<dbReference type="PIRSF" id="PIRSF000381">
    <property type="entry name" value="MetH"/>
    <property type="match status" value="1"/>
</dbReference>
<evidence type="ECO:0000259" key="25">
    <source>
        <dbReference type="PROSITE" id="PS50970"/>
    </source>
</evidence>
<evidence type="ECO:0000256" key="7">
    <source>
        <dbReference type="ARBA" id="ARBA00013998"/>
    </source>
</evidence>
<dbReference type="GO" id="GO:0008270">
    <property type="term" value="F:zinc ion binding"/>
    <property type="evidence" value="ECO:0007669"/>
    <property type="project" value="UniProtKB-UniRule"/>
</dbReference>
<dbReference type="InterPro" id="IPR036724">
    <property type="entry name" value="Cobalamin-bd_sf"/>
</dbReference>
<dbReference type="SUPFAM" id="SSF52242">
    <property type="entry name" value="Cobalamin (vitamin B12)-binding domain"/>
    <property type="match status" value="1"/>
</dbReference>
<dbReference type="Gene3D" id="3.40.50.280">
    <property type="entry name" value="Cobalamin-binding domain"/>
    <property type="match status" value="1"/>
</dbReference>
<dbReference type="PROSITE" id="PS50974">
    <property type="entry name" value="ADOMET_ACTIVATION"/>
    <property type="match status" value="1"/>
</dbReference>
<organism evidence="30 31">
    <name type="scientific">Paenibacillus endophyticus</name>
    <dbReference type="NCBI Taxonomy" id="1294268"/>
    <lineage>
        <taxon>Bacteria</taxon>
        <taxon>Bacillati</taxon>
        <taxon>Bacillota</taxon>
        <taxon>Bacilli</taxon>
        <taxon>Bacillales</taxon>
        <taxon>Paenibacillaceae</taxon>
        <taxon>Paenibacillus</taxon>
    </lineage>
</organism>
<comment type="cofactor">
    <cofactor evidence="2 21 24">
        <name>Zn(2+)</name>
        <dbReference type="ChEBI" id="CHEBI:29105"/>
    </cofactor>
</comment>
<comment type="caution">
    <text evidence="30">The sequence shown here is derived from an EMBL/GenBank/DDBJ whole genome shotgun (WGS) entry which is preliminary data.</text>
</comment>
<dbReference type="Pfam" id="PF02607">
    <property type="entry name" value="B12-binding_2"/>
    <property type="match status" value="1"/>
</dbReference>
<dbReference type="PANTHER" id="PTHR45833:SF1">
    <property type="entry name" value="METHIONINE SYNTHASE"/>
    <property type="match status" value="1"/>
</dbReference>
<dbReference type="Proteomes" id="UP000518605">
    <property type="component" value="Unassembled WGS sequence"/>
</dbReference>
<proteinExistence type="inferred from homology"/>
<evidence type="ECO:0000256" key="23">
    <source>
        <dbReference type="PIRSR" id="PIRSR000381-2"/>
    </source>
</evidence>
<dbReference type="FunFam" id="3.20.20.20:FF:000017">
    <property type="entry name" value="Methionine synthase"/>
    <property type="match status" value="1"/>
</dbReference>
<dbReference type="PROSITE" id="PS50970">
    <property type="entry name" value="HCY"/>
    <property type="match status" value="1"/>
</dbReference>
<feature type="binding site" description="axial binding residue" evidence="22">
    <location>
        <position position="722"/>
    </location>
    <ligand>
        <name>methylcob(III)alamin</name>
        <dbReference type="ChEBI" id="CHEBI:28115"/>
    </ligand>
    <ligandPart>
        <name>Co</name>
        <dbReference type="ChEBI" id="CHEBI:27638"/>
    </ligandPart>
</feature>
<evidence type="ECO:0000256" key="16">
    <source>
        <dbReference type="ARBA" id="ARBA00023167"/>
    </source>
</evidence>
<evidence type="ECO:0000256" key="6">
    <source>
        <dbReference type="ARBA" id="ARBA00012032"/>
    </source>
</evidence>
<dbReference type="Gene3D" id="1.10.1240.10">
    <property type="entry name" value="Methionine synthase domain"/>
    <property type="match status" value="1"/>
</dbReference>
<keyword evidence="13 21" id="KW-0479">Metal-binding</keyword>
<evidence type="ECO:0000256" key="18">
    <source>
        <dbReference type="ARBA" id="ARBA00025552"/>
    </source>
</evidence>
<evidence type="ECO:0000259" key="28">
    <source>
        <dbReference type="PROSITE" id="PS51332"/>
    </source>
</evidence>
<keyword evidence="10 21" id="KW-0846">Cobalamin</keyword>
<dbReference type="GO" id="GO:0031419">
    <property type="term" value="F:cobalamin binding"/>
    <property type="evidence" value="ECO:0007669"/>
    <property type="project" value="UniProtKB-UniRule"/>
</dbReference>
<feature type="binding site" evidence="23">
    <location>
        <begin position="1140"/>
        <end position="1141"/>
    </location>
    <ligand>
        <name>S-adenosyl-L-methionine</name>
        <dbReference type="ChEBI" id="CHEBI:59789"/>
    </ligand>
</feature>
<dbReference type="InterPro" id="IPR033706">
    <property type="entry name" value="Met_synthase_B12-bd"/>
</dbReference>
<dbReference type="PROSITE" id="PS50972">
    <property type="entry name" value="PTERIN_BINDING"/>
    <property type="match status" value="1"/>
</dbReference>
<dbReference type="GO" id="GO:0005829">
    <property type="term" value="C:cytosol"/>
    <property type="evidence" value="ECO:0007669"/>
    <property type="project" value="TreeGrafter"/>
</dbReference>
<evidence type="ECO:0000259" key="27">
    <source>
        <dbReference type="PROSITE" id="PS50974"/>
    </source>
</evidence>
<dbReference type="FunFam" id="3.20.20.330:FF:000001">
    <property type="entry name" value="Methionine synthase"/>
    <property type="match status" value="1"/>
</dbReference>
<keyword evidence="14" id="KW-0677">Repeat</keyword>
<feature type="domain" description="B12-binding N-terminal" evidence="29">
    <location>
        <begin position="616"/>
        <end position="709"/>
    </location>
</feature>
<dbReference type="GO" id="GO:0050667">
    <property type="term" value="P:homocysteine metabolic process"/>
    <property type="evidence" value="ECO:0007669"/>
    <property type="project" value="TreeGrafter"/>
</dbReference>
<comment type="function">
    <text evidence="18 21">Catalyzes the transfer of a methyl group from methyl-cobalamin to homocysteine, yielding enzyme-bound cob(I)alamin and methionine. Subsequently, remethylates the cofactor using methyltetrahydrofolate.</text>
</comment>
<dbReference type="Gene3D" id="3.10.196.10">
    <property type="entry name" value="Vitamin B12-dependent methionine synthase, activation domain"/>
    <property type="match status" value="1"/>
</dbReference>
<keyword evidence="16 21" id="KW-0486">Methionine biosynthesis</keyword>
<dbReference type="GO" id="GO:0046653">
    <property type="term" value="P:tetrahydrofolate metabolic process"/>
    <property type="evidence" value="ECO:0007669"/>
    <property type="project" value="TreeGrafter"/>
</dbReference>
<comment type="catalytic activity">
    <reaction evidence="1 21">
        <text>(6S)-5-methyl-5,6,7,8-tetrahydrofolate + L-homocysteine = (6S)-5,6,7,8-tetrahydrofolate + L-methionine</text>
        <dbReference type="Rhea" id="RHEA:11172"/>
        <dbReference type="ChEBI" id="CHEBI:18608"/>
        <dbReference type="ChEBI" id="CHEBI:57453"/>
        <dbReference type="ChEBI" id="CHEBI:57844"/>
        <dbReference type="ChEBI" id="CHEBI:58199"/>
        <dbReference type="EC" id="2.1.1.13"/>
    </reaction>
</comment>
<evidence type="ECO:0000259" key="29">
    <source>
        <dbReference type="PROSITE" id="PS51337"/>
    </source>
</evidence>
<reference evidence="30 31" key="1">
    <citation type="submission" date="2020-08" db="EMBL/GenBank/DDBJ databases">
        <title>Genomic Encyclopedia of Type Strains, Phase III (KMG-III): the genomes of soil and plant-associated and newly described type strains.</title>
        <authorList>
            <person name="Whitman W."/>
        </authorList>
    </citation>
    <scope>NUCLEOTIDE SEQUENCE [LARGE SCALE GENOMIC DNA]</scope>
    <source>
        <strain evidence="30 31">CECT 8234</strain>
    </source>
</reference>
<dbReference type="InterPro" id="IPR003726">
    <property type="entry name" value="HCY_dom"/>
</dbReference>
<evidence type="ECO:0000256" key="8">
    <source>
        <dbReference type="ARBA" id="ARBA00022603"/>
    </source>
</evidence>
<dbReference type="Pfam" id="PF02965">
    <property type="entry name" value="Met_synt_B12"/>
    <property type="match status" value="1"/>
</dbReference>
<dbReference type="Gene3D" id="3.20.20.20">
    <property type="entry name" value="Dihydropteroate synthase-like"/>
    <property type="match status" value="1"/>
</dbReference>
<dbReference type="Gene3D" id="3.20.20.330">
    <property type="entry name" value="Homocysteine-binding-like domain"/>
    <property type="match status" value="1"/>
</dbReference>
<evidence type="ECO:0000256" key="19">
    <source>
        <dbReference type="ARBA" id="ARBA00031040"/>
    </source>
</evidence>
<dbReference type="NCBIfam" id="TIGR02082">
    <property type="entry name" value="metH"/>
    <property type="match status" value="1"/>
</dbReference>
<evidence type="ECO:0000256" key="13">
    <source>
        <dbReference type="ARBA" id="ARBA00022723"/>
    </source>
</evidence>
<sequence>MSKPTLQQMLQQRILILDGAMGTMIQQAGLNEDDFGGPELDGCNEMLVLTRPDVIQLIHEQYLEAGADILETNTFGATSVVLADYDIPEKAREINLAAAKLARDACDKYSTPEKPRYVAGALGPTTKTLSVTGGVTFDELVESYYEQALALIEADVDALLLETSQDTLNVKAGSIGIRNAFDKLGKELPIMISGTIEPMGTTLAGQTIESFYISLEHLKPISIGLNCATGPEFMRDHLRTLSEIANSAISCYPNAGLPDENGHYHESPESLAKKMSAFAEQGWLNIAGGCCGTTPDHIRVMGETMAKYAPRNKMGSHPNAVSGIETVYIEPENRPIMIGERTNISGSRKFKRLLKEEKFDEASEIARAQVKGGAHVIDINLQDTDIDEAYAVHQFLPQVVKKIKAPLMLDSTYDHIIELGLKYSQGKAIINSINLEDGESKFEQILPLIHRYGAAVVMILIDERGQAVTREAKMEVAERSYRLLTEKYKMNAEDIIFDPNMFPVGSGDPQYIGSAVETLEGIRMIKEKFPLAKTILGLSNISFGLPDAGREVLNSVYLYHATKAGLDYAIVNTEKLERYASIPDEERRLAEELIYNTTDETLASFVAAFRDKKVEKKEKISNLSLEERLGSYVVEGTKEGLIPDLDEALKKYSAMEVINGPLMRGMEEVGRLFNGNELIVAEVLQSAEVMKASVNYLESFMEKNESSVKGKIILATVKGDVHDIGKNLVEIILSNNGYKIINLGIKVPPEQLIEAYRNEKVDAIGLSGLLVKSAQQMVITAQDLRTAGIDAPILVGGAALTRKFTKTRIGPEYDGLVLYAKDAMDGLDIANKLMDPEHRTRMEEEMAAFKASGGLEEEEKKPLPQLTRAVRSKISPDAPVFTPPDLDRHILRDVPLPHVIPYVNMQMLLGHHLGLKGNVDNLLKEGNEKAVQLKATVDEILQKGTSDGIIKTHGMYRFFPAQSSGNDVIIYNPVDPLQEIKRFTFPRQQVEPYLCLADFLKSVESGVMDYVGFLVVTAGQGIRELANEWKDNGDYLRSHALQSVALEVAEGMAERVHHIMRDISGYPDPAEMTMKQRHGARYQGIRVSFGYPACPNLEDQEPLFDLMRPQDIGVELTEGCMMEPEASVSAMVFAHPEAQYFNVEKV</sequence>
<evidence type="ECO:0000313" key="31">
    <source>
        <dbReference type="Proteomes" id="UP000518605"/>
    </source>
</evidence>
<keyword evidence="8 21" id="KW-0489">Methyltransferase</keyword>
<evidence type="ECO:0000256" key="24">
    <source>
        <dbReference type="PROSITE-ProRule" id="PRU00333"/>
    </source>
</evidence>
<dbReference type="InterPro" id="IPR037010">
    <property type="entry name" value="VitB12-dep_Met_synth_activ_sf"/>
</dbReference>
<dbReference type="Pfam" id="PF02310">
    <property type="entry name" value="B12-binding"/>
    <property type="match status" value="1"/>
</dbReference>
<feature type="binding site" evidence="22 24">
    <location>
        <position position="227"/>
    </location>
    <ligand>
        <name>Zn(2+)</name>
        <dbReference type="ChEBI" id="CHEBI:29105"/>
    </ligand>
</feature>
<keyword evidence="15 21" id="KW-0862">Zinc</keyword>
<feature type="domain" description="B12-binding" evidence="28">
    <location>
        <begin position="709"/>
        <end position="844"/>
    </location>
</feature>
<evidence type="ECO:0000256" key="9">
    <source>
        <dbReference type="ARBA" id="ARBA00022605"/>
    </source>
</evidence>
<gene>
    <name evidence="30" type="ORF">FHS16_001700</name>
</gene>
<dbReference type="SUPFAM" id="SSF47644">
    <property type="entry name" value="Methionine synthase domain"/>
    <property type="match status" value="1"/>
</dbReference>
<feature type="binding site" evidence="23">
    <location>
        <begin position="719"/>
        <end position="723"/>
    </location>
    <ligand>
        <name>methylcob(III)alamin</name>
        <dbReference type="ChEBI" id="CHEBI:28115"/>
    </ligand>
</feature>
<dbReference type="PROSITE" id="PS51332">
    <property type="entry name" value="B12_BINDING"/>
    <property type="match status" value="1"/>
</dbReference>
<dbReference type="InterPro" id="IPR011005">
    <property type="entry name" value="Dihydropteroate_synth-like_sf"/>
</dbReference>
<dbReference type="Pfam" id="PF02574">
    <property type="entry name" value="S-methyl_trans"/>
    <property type="match status" value="1"/>
</dbReference>
<evidence type="ECO:0000256" key="4">
    <source>
        <dbReference type="ARBA" id="ARBA00005178"/>
    </source>
</evidence>
<dbReference type="SMART" id="SM01018">
    <property type="entry name" value="B12-binding_2"/>
    <property type="match status" value="1"/>
</dbReference>
<comment type="cofactor">
    <cofactor evidence="3 21 22">
        <name>methylcob(III)alamin</name>
        <dbReference type="ChEBI" id="CHEBI:28115"/>
    </cofactor>
</comment>
<dbReference type="CDD" id="cd02069">
    <property type="entry name" value="methionine_synthase_B12_BD"/>
    <property type="match status" value="1"/>
</dbReference>
<feature type="domain" description="AdoMet activation" evidence="27">
    <location>
        <begin position="857"/>
        <end position="1146"/>
    </location>
</feature>
<dbReference type="GO" id="GO:0032259">
    <property type="term" value="P:methylation"/>
    <property type="evidence" value="ECO:0007669"/>
    <property type="project" value="UniProtKB-KW"/>
</dbReference>
<comment type="pathway">
    <text evidence="4 21">Amino-acid biosynthesis; L-methionine biosynthesis via de novo pathway; L-methionine from L-homocysteine (MetH route): step 1/1.</text>
</comment>
<dbReference type="GO" id="GO:0008705">
    <property type="term" value="F:methionine synthase activity"/>
    <property type="evidence" value="ECO:0007669"/>
    <property type="project" value="UniProtKB-UniRule"/>
</dbReference>
<evidence type="ECO:0000256" key="3">
    <source>
        <dbReference type="ARBA" id="ARBA00001956"/>
    </source>
</evidence>
<evidence type="ECO:0000256" key="11">
    <source>
        <dbReference type="ARBA" id="ARBA00022679"/>
    </source>
</evidence>
<feature type="binding site" evidence="23">
    <location>
        <position position="767"/>
    </location>
    <ligand>
        <name>methylcob(III)alamin</name>
        <dbReference type="ChEBI" id="CHEBI:28115"/>
    </ligand>
</feature>
<evidence type="ECO:0000256" key="17">
    <source>
        <dbReference type="ARBA" id="ARBA00023285"/>
    </source>
</evidence>
<dbReference type="InterPro" id="IPR000489">
    <property type="entry name" value="Pterin-binding_dom"/>
</dbReference>
<dbReference type="InterPro" id="IPR006158">
    <property type="entry name" value="Cobalamin-bd"/>
</dbReference>
<keyword evidence="11 21" id="KW-0808">Transferase</keyword>
<feature type="domain" description="Hcy-binding" evidence="25">
    <location>
        <begin position="3"/>
        <end position="305"/>
    </location>
</feature>
<feature type="binding site" evidence="23">
    <location>
        <position position="823"/>
    </location>
    <ligand>
        <name>methylcob(III)alamin</name>
        <dbReference type="ChEBI" id="CHEBI:28115"/>
    </ligand>
</feature>
<dbReference type="RefSeq" id="WP_183560830.1">
    <property type="nucleotide sequence ID" value="NZ_CBCSLB010000011.1"/>
</dbReference>
<dbReference type="EMBL" id="JACHXW010000004">
    <property type="protein sequence ID" value="MBB3151654.1"/>
    <property type="molecule type" value="Genomic_DNA"/>
</dbReference>
<feature type="binding site" evidence="23">
    <location>
        <position position="1086"/>
    </location>
    <ligand>
        <name>S-adenosyl-L-methionine</name>
        <dbReference type="ChEBI" id="CHEBI:59789"/>
    </ligand>
</feature>
<dbReference type="Pfam" id="PF00809">
    <property type="entry name" value="Pterin_bind"/>
    <property type="match status" value="1"/>
</dbReference>
<dbReference type="UniPathway" id="UPA00051">
    <property type="reaction ID" value="UER00081"/>
</dbReference>
<feature type="domain" description="Pterin-binding" evidence="26">
    <location>
        <begin position="335"/>
        <end position="595"/>
    </location>
</feature>
<dbReference type="SUPFAM" id="SSF82282">
    <property type="entry name" value="Homocysteine S-methyltransferase"/>
    <property type="match status" value="1"/>
</dbReference>
<evidence type="ECO:0000256" key="15">
    <source>
        <dbReference type="ARBA" id="ARBA00022833"/>
    </source>
</evidence>
<dbReference type="SUPFAM" id="SSF56507">
    <property type="entry name" value="Methionine synthase activation domain-like"/>
    <property type="match status" value="1"/>
</dbReference>
<comment type="domain">
    <text evidence="21">Modular enzyme with four functionally distinct domains. The isolated Hcy-binding domain catalyzes methyl transfer from free methylcobalamin to homocysteine. The Hcy-binding domain in association with the pterin-binding domain catalyzes the methylation of cob(I)alamin by methyltetrahydrofolate and the methylation of homocysteine. The B12-binding domain binds the cofactor. The AdoMet activation domain binds S-adenosyl-L-methionine. Under aerobic conditions cob(I)alamin can be converted to inactive cob(II)alamin. Reductive methylation by S-adenosyl-L-methionine and flavodoxin regenerates methylcobalamin.</text>
</comment>
<dbReference type="PANTHER" id="PTHR45833">
    <property type="entry name" value="METHIONINE SYNTHASE"/>
    <property type="match status" value="1"/>
</dbReference>
<dbReference type="AlphaFoldDB" id="A0A7W5C7S6"/>
<evidence type="ECO:0000256" key="22">
    <source>
        <dbReference type="PIRSR" id="PIRSR000381-1"/>
    </source>
</evidence>
<name>A0A7W5C7S6_9BACL</name>
<keyword evidence="17 21" id="KW-0170">Cobalt</keyword>
<evidence type="ECO:0000256" key="21">
    <source>
        <dbReference type="PIRNR" id="PIRNR000381"/>
    </source>
</evidence>
<accession>A0A7W5C7S6</accession>
<dbReference type="EC" id="2.1.1.13" evidence="6 20"/>
<evidence type="ECO:0000256" key="5">
    <source>
        <dbReference type="ARBA" id="ARBA00010398"/>
    </source>
</evidence>
<evidence type="ECO:0000256" key="10">
    <source>
        <dbReference type="ARBA" id="ARBA00022628"/>
    </source>
</evidence>
<evidence type="ECO:0000256" key="20">
    <source>
        <dbReference type="NCBIfam" id="TIGR02082"/>
    </source>
</evidence>
<dbReference type="InterPro" id="IPR036594">
    <property type="entry name" value="Meth_synthase_dom"/>
</dbReference>
<dbReference type="InterPro" id="IPR011822">
    <property type="entry name" value="MetH"/>
</dbReference>
<comment type="similarity">
    <text evidence="5">Belongs to the vitamin-B12 dependent methionine synthase family.</text>
</comment>
<keyword evidence="31" id="KW-1185">Reference proteome</keyword>
<evidence type="ECO:0000256" key="2">
    <source>
        <dbReference type="ARBA" id="ARBA00001947"/>
    </source>
</evidence>
<protein>
    <recommendedName>
        <fullName evidence="7 20">Methionine synthase</fullName>
        <ecNumber evidence="6 20">2.1.1.13</ecNumber>
    </recommendedName>
    <alternativeName>
        <fullName evidence="19 21">5-methyltetrahydrofolate--homocysteine methyltransferase</fullName>
    </alternativeName>
</protein>
<keyword evidence="9 21" id="KW-0028">Amino-acid biosynthesis</keyword>
<feature type="binding site" evidence="22 24">
    <location>
        <position position="291"/>
    </location>
    <ligand>
        <name>Zn(2+)</name>
        <dbReference type="ChEBI" id="CHEBI:29105"/>
    </ligand>
</feature>
<dbReference type="InterPro" id="IPR036589">
    <property type="entry name" value="HCY_dom_sf"/>
</dbReference>
<evidence type="ECO:0000256" key="1">
    <source>
        <dbReference type="ARBA" id="ARBA00001700"/>
    </source>
</evidence>
<dbReference type="PROSITE" id="PS51337">
    <property type="entry name" value="B12_BINDING_NTER"/>
    <property type="match status" value="1"/>
</dbReference>